<dbReference type="Proteomes" id="UP000828390">
    <property type="component" value="Unassembled WGS sequence"/>
</dbReference>
<protein>
    <submittedName>
        <fullName evidence="1">Uncharacterized protein</fullName>
    </submittedName>
</protein>
<accession>A0A9D4KEC3</accession>
<keyword evidence="2" id="KW-1185">Reference proteome</keyword>
<dbReference type="EMBL" id="JAIWYP010000004">
    <property type="protein sequence ID" value="KAH3838297.1"/>
    <property type="molecule type" value="Genomic_DNA"/>
</dbReference>
<dbReference type="AlphaFoldDB" id="A0A9D4KEC3"/>
<reference evidence="1" key="1">
    <citation type="journal article" date="2019" name="bioRxiv">
        <title>The Genome of the Zebra Mussel, Dreissena polymorpha: A Resource for Invasive Species Research.</title>
        <authorList>
            <person name="McCartney M.A."/>
            <person name="Auch B."/>
            <person name="Kono T."/>
            <person name="Mallez S."/>
            <person name="Zhang Y."/>
            <person name="Obille A."/>
            <person name="Becker A."/>
            <person name="Abrahante J.E."/>
            <person name="Garbe J."/>
            <person name="Badalamenti J.P."/>
            <person name="Herman A."/>
            <person name="Mangelson H."/>
            <person name="Liachko I."/>
            <person name="Sullivan S."/>
            <person name="Sone E.D."/>
            <person name="Koren S."/>
            <person name="Silverstein K.A.T."/>
            <person name="Beckman K.B."/>
            <person name="Gohl D.M."/>
        </authorList>
    </citation>
    <scope>NUCLEOTIDE SEQUENCE</scope>
    <source>
        <strain evidence="1">Duluth1</strain>
        <tissue evidence="1">Whole animal</tissue>
    </source>
</reference>
<reference evidence="1" key="2">
    <citation type="submission" date="2020-11" db="EMBL/GenBank/DDBJ databases">
        <authorList>
            <person name="McCartney M.A."/>
            <person name="Auch B."/>
            <person name="Kono T."/>
            <person name="Mallez S."/>
            <person name="Becker A."/>
            <person name="Gohl D.M."/>
            <person name="Silverstein K.A.T."/>
            <person name="Koren S."/>
            <person name="Bechman K.B."/>
            <person name="Herman A."/>
            <person name="Abrahante J.E."/>
            <person name="Garbe J."/>
        </authorList>
    </citation>
    <scope>NUCLEOTIDE SEQUENCE</scope>
    <source>
        <strain evidence="1">Duluth1</strain>
        <tissue evidence="1">Whole animal</tissue>
    </source>
</reference>
<evidence type="ECO:0000313" key="2">
    <source>
        <dbReference type="Proteomes" id="UP000828390"/>
    </source>
</evidence>
<name>A0A9D4KEC3_DREPO</name>
<sequence>MASSNSLALIMDNAAADVKVWMANVSDDIWNIFKVMEIVPAYKDSIFLTIDDATRQRLRGWRTITTSSSRAS</sequence>
<gene>
    <name evidence="1" type="ORF">DPMN_111705</name>
</gene>
<comment type="caution">
    <text evidence="1">The sequence shown here is derived from an EMBL/GenBank/DDBJ whole genome shotgun (WGS) entry which is preliminary data.</text>
</comment>
<organism evidence="1 2">
    <name type="scientific">Dreissena polymorpha</name>
    <name type="common">Zebra mussel</name>
    <name type="synonym">Mytilus polymorpha</name>
    <dbReference type="NCBI Taxonomy" id="45954"/>
    <lineage>
        <taxon>Eukaryota</taxon>
        <taxon>Metazoa</taxon>
        <taxon>Spiralia</taxon>
        <taxon>Lophotrochozoa</taxon>
        <taxon>Mollusca</taxon>
        <taxon>Bivalvia</taxon>
        <taxon>Autobranchia</taxon>
        <taxon>Heteroconchia</taxon>
        <taxon>Euheterodonta</taxon>
        <taxon>Imparidentia</taxon>
        <taxon>Neoheterodontei</taxon>
        <taxon>Myida</taxon>
        <taxon>Dreissenoidea</taxon>
        <taxon>Dreissenidae</taxon>
        <taxon>Dreissena</taxon>
    </lineage>
</organism>
<evidence type="ECO:0000313" key="1">
    <source>
        <dbReference type="EMBL" id="KAH3838297.1"/>
    </source>
</evidence>
<proteinExistence type="predicted"/>